<dbReference type="EMBL" id="JACJLL010000133">
    <property type="protein sequence ID" value="MBM6820600.1"/>
    <property type="molecule type" value="Genomic_DNA"/>
</dbReference>
<feature type="domain" description="Helix-turn-helix" evidence="1">
    <location>
        <begin position="5"/>
        <end position="54"/>
    </location>
</feature>
<proteinExistence type="predicted"/>
<comment type="caution">
    <text evidence="2">The sequence shown here is derived from an EMBL/GenBank/DDBJ whole genome shotgun (WGS) entry which is preliminary data.</text>
</comment>
<protein>
    <submittedName>
        <fullName evidence="2">Helix-turn-helix domain-containing protein</fullName>
    </submittedName>
</protein>
<dbReference type="Proteomes" id="UP000767334">
    <property type="component" value="Unassembled WGS sequence"/>
</dbReference>
<dbReference type="RefSeq" id="WP_148322400.1">
    <property type="nucleotide sequence ID" value="NZ_JACJLL010000133.1"/>
</dbReference>
<organism evidence="2 3">
    <name type="scientific">Clostridium saudiense</name>
    <dbReference type="NCBI Taxonomy" id="1414720"/>
    <lineage>
        <taxon>Bacteria</taxon>
        <taxon>Bacillati</taxon>
        <taxon>Bacillota</taxon>
        <taxon>Clostridia</taxon>
        <taxon>Eubacteriales</taxon>
        <taxon>Clostridiaceae</taxon>
        <taxon>Clostridium</taxon>
    </lineage>
</organism>
<reference evidence="2 3" key="1">
    <citation type="journal article" date="2021" name="Sci. Rep.">
        <title>The distribution of antibiotic resistance genes in chicken gut microbiota commensals.</title>
        <authorList>
            <person name="Juricova H."/>
            <person name="Matiasovicova J."/>
            <person name="Kubasova T."/>
            <person name="Cejkova D."/>
            <person name="Rychlik I."/>
        </authorList>
    </citation>
    <scope>NUCLEOTIDE SEQUENCE [LARGE SCALE GENOMIC DNA]</scope>
    <source>
        <strain evidence="2 3">An435</strain>
    </source>
</reference>
<gene>
    <name evidence="2" type="ORF">H6A19_14890</name>
</gene>
<evidence type="ECO:0000259" key="1">
    <source>
        <dbReference type="Pfam" id="PF12728"/>
    </source>
</evidence>
<keyword evidence="3" id="KW-1185">Reference proteome</keyword>
<dbReference type="Gene3D" id="1.10.1660.10">
    <property type="match status" value="1"/>
</dbReference>
<dbReference type="NCBIfam" id="TIGR01764">
    <property type="entry name" value="excise"/>
    <property type="match status" value="1"/>
</dbReference>
<evidence type="ECO:0000313" key="2">
    <source>
        <dbReference type="EMBL" id="MBM6820600.1"/>
    </source>
</evidence>
<dbReference type="InterPro" id="IPR010093">
    <property type="entry name" value="SinI_DNA-bd"/>
</dbReference>
<dbReference type="InterPro" id="IPR041657">
    <property type="entry name" value="HTH_17"/>
</dbReference>
<accession>A0ABS2FJ58</accession>
<sequence length="168" mass="19695">MENKFYTIDQVAEVLDIHHKTVRKFIKEGRLKANKIGKQWRISQVDLDLFMKNKKSICNNEEFNYYDEIEFSNNENINKVTKAIRISSVIDLEDIDGEAYSRISNMLLAIMNCKTDKEKGHTINMKYSKNINRLRVMLWADIDTTKEVLDVISILTEDKNKGEDNNEI</sequence>
<name>A0ABS2FJ58_9CLOT</name>
<dbReference type="InterPro" id="IPR009061">
    <property type="entry name" value="DNA-bd_dom_put_sf"/>
</dbReference>
<dbReference type="SUPFAM" id="SSF46955">
    <property type="entry name" value="Putative DNA-binding domain"/>
    <property type="match status" value="1"/>
</dbReference>
<dbReference type="Pfam" id="PF12728">
    <property type="entry name" value="HTH_17"/>
    <property type="match status" value="1"/>
</dbReference>
<evidence type="ECO:0000313" key="3">
    <source>
        <dbReference type="Proteomes" id="UP000767334"/>
    </source>
</evidence>